<keyword evidence="4 7" id="KW-0812">Transmembrane</keyword>
<dbReference type="PANTHER" id="PTHR30614:SF34">
    <property type="entry name" value="BLR6398 PROTEIN"/>
    <property type="match status" value="1"/>
</dbReference>
<dbReference type="InterPro" id="IPR043429">
    <property type="entry name" value="ArtM/GltK/GlnP/TcyL/YhdX-like"/>
</dbReference>
<dbReference type="InterPro" id="IPR035906">
    <property type="entry name" value="MetI-like_sf"/>
</dbReference>
<keyword evidence="3" id="KW-1003">Cell membrane</keyword>
<feature type="transmembrane region" description="Helical" evidence="7">
    <location>
        <begin position="48"/>
        <end position="73"/>
    </location>
</feature>
<dbReference type="Gene3D" id="1.10.3720.10">
    <property type="entry name" value="MetI-like"/>
    <property type="match status" value="1"/>
</dbReference>
<feature type="domain" description="ABC transmembrane type-1" evidence="8">
    <location>
        <begin position="14"/>
        <end position="204"/>
    </location>
</feature>
<gene>
    <name evidence="9" type="ORF">E3T55_16190</name>
</gene>
<keyword evidence="5 7" id="KW-1133">Transmembrane helix</keyword>
<evidence type="ECO:0000256" key="3">
    <source>
        <dbReference type="ARBA" id="ARBA00022475"/>
    </source>
</evidence>
<evidence type="ECO:0000256" key="6">
    <source>
        <dbReference type="ARBA" id="ARBA00023136"/>
    </source>
</evidence>
<accession>A0A4R8ZV56</accession>
<evidence type="ECO:0000256" key="1">
    <source>
        <dbReference type="ARBA" id="ARBA00004651"/>
    </source>
</evidence>
<dbReference type="PROSITE" id="PS50928">
    <property type="entry name" value="ABC_TM1"/>
    <property type="match status" value="1"/>
</dbReference>
<feature type="transmembrane region" description="Helical" evidence="7">
    <location>
        <begin position="186"/>
        <end position="207"/>
    </location>
</feature>
<dbReference type="RefSeq" id="WP_134520589.1">
    <property type="nucleotide sequence ID" value="NZ_SOHE01000069.1"/>
</dbReference>
<dbReference type="InterPro" id="IPR000515">
    <property type="entry name" value="MetI-like"/>
</dbReference>
<dbReference type="Pfam" id="PF00528">
    <property type="entry name" value="BPD_transp_1"/>
    <property type="match status" value="1"/>
</dbReference>
<comment type="caution">
    <text evidence="9">The sequence shown here is derived from an EMBL/GenBank/DDBJ whole genome shotgun (WGS) entry which is preliminary data.</text>
</comment>
<evidence type="ECO:0000256" key="7">
    <source>
        <dbReference type="RuleBase" id="RU363032"/>
    </source>
</evidence>
<evidence type="ECO:0000313" key="9">
    <source>
        <dbReference type="EMBL" id="TFD46913.1"/>
    </source>
</evidence>
<comment type="similarity">
    <text evidence="7">Belongs to the binding-protein-dependent transport system permease family.</text>
</comment>
<dbReference type="AlphaFoldDB" id="A0A4R8ZV56"/>
<evidence type="ECO:0000313" key="10">
    <source>
        <dbReference type="Proteomes" id="UP000297447"/>
    </source>
</evidence>
<feature type="transmembrane region" description="Helical" evidence="7">
    <location>
        <begin position="15"/>
        <end position="36"/>
    </location>
</feature>
<dbReference type="OrthoDB" id="92598at2"/>
<evidence type="ECO:0000256" key="5">
    <source>
        <dbReference type="ARBA" id="ARBA00022989"/>
    </source>
</evidence>
<keyword evidence="10" id="KW-1185">Reference proteome</keyword>
<dbReference type="PANTHER" id="PTHR30614">
    <property type="entry name" value="MEMBRANE COMPONENT OF AMINO ACID ABC TRANSPORTER"/>
    <property type="match status" value="1"/>
</dbReference>
<evidence type="ECO:0000256" key="2">
    <source>
        <dbReference type="ARBA" id="ARBA00022448"/>
    </source>
</evidence>
<reference evidence="9 10" key="1">
    <citation type="submission" date="2019-03" db="EMBL/GenBank/DDBJ databases">
        <title>Genomics of glacier-inhabiting Cryobacterium strains.</title>
        <authorList>
            <person name="Liu Q."/>
            <person name="Xin Y.-H."/>
        </authorList>
    </citation>
    <scope>NUCLEOTIDE SEQUENCE [LARGE SCALE GENOMIC DNA]</scope>
    <source>
        <strain evidence="9 10">Hh14</strain>
    </source>
</reference>
<dbReference type="Proteomes" id="UP000297447">
    <property type="component" value="Unassembled WGS sequence"/>
</dbReference>
<comment type="subcellular location">
    <subcellularLocation>
        <location evidence="1 7">Cell membrane</location>
        <topology evidence="1 7">Multi-pass membrane protein</topology>
    </subcellularLocation>
</comment>
<dbReference type="NCBIfam" id="TIGR01726">
    <property type="entry name" value="HEQRo_perm_3TM"/>
    <property type="match status" value="1"/>
</dbReference>
<name>A0A4R8ZV56_9MICO</name>
<proteinExistence type="inferred from homology"/>
<dbReference type="InterPro" id="IPR010065">
    <property type="entry name" value="AA_ABC_transptr_permease_3TM"/>
</dbReference>
<dbReference type="GO" id="GO:0022857">
    <property type="term" value="F:transmembrane transporter activity"/>
    <property type="evidence" value="ECO:0007669"/>
    <property type="project" value="InterPro"/>
</dbReference>
<feature type="transmembrane region" description="Helical" evidence="7">
    <location>
        <begin position="147"/>
        <end position="166"/>
    </location>
</feature>
<dbReference type="GO" id="GO:0043190">
    <property type="term" value="C:ATP-binding cassette (ABC) transporter complex"/>
    <property type="evidence" value="ECO:0007669"/>
    <property type="project" value="InterPro"/>
</dbReference>
<evidence type="ECO:0000256" key="4">
    <source>
        <dbReference type="ARBA" id="ARBA00022692"/>
    </source>
</evidence>
<dbReference type="GO" id="GO:0006865">
    <property type="term" value="P:amino acid transport"/>
    <property type="evidence" value="ECO:0007669"/>
    <property type="project" value="TreeGrafter"/>
</dbReference>
<sequence length="212" mass="22779">MDFIEYLPPLLRGAGLTLVICIAAGVLGSLIGVVLGTAKASPNWIARFVASIYINFIRGVPILIILLFTYFALPLLLPALTFSRGFTAVVGLSVYAGAYMAEIVRGGIQAVPKGQSEAAEALGMHYFARLRFVIFPQAMKIAVPPGIGFLIALVKASSLVSVIGFVDLTRAGRIVTTLNQEPLLTFLIVGALYFVISYPISLLGTWYERKLA</sequence>
<keyword evidence="2 7" id="KW-0813">Transport</keyword>
<organism evidence="9 10">
    <name type="scientific">Cryobacterium frigoriphilum</name>
    <dbReference type="NCBI Taxonomy" id="1259150"/>
    <lineage>
        <taxon>Bacteria</taxon>
        <taxon>Bacillati</taxon>
        <taxon>Actinomycetota</taxon>
        <taxon>Actinomycetes</taxon>
        <taxon>Micrococcales</taxon>
        <taxon>Microbacteriaceae</taxon>
        <taxon>Cryobacterium</taxon>
    </lineage>
</organism>
<dbReference type="EMBL" id="SOHE01000069">
    <property type="protein sequence ID" value="TFD46913.1"/>
    <property type="molecule type" value="Genomic_DNA"/>
</dbReference>
<feature type="transmembrane region" description="Helical" evidence="7">
    <location>
        <begin position="85"/>
        <end position="104"/>
    </location>
</feature>
<dbReference type="SUPFAM" id="SSF161098">
    <property type="entry name" value="MetI-like"/>
    <property type="match status" value="1"/>
</dbReference>
<evidence type="ECO:0000259" key="8">
    <source>
        <dbReference type="PROSITE" id="PS50928"/>
    </source>
</evidence>
<keyword evidence="6 7" id="KW-0472">Membrane</keyword>
<protein>
    <submittedName>
        <fullName evidence="9">Amino acid ABC transporter permease</fullName>
    </submittedName>
</protein>
<dbReference type="CDD" id="cd06261">
    <property type="entry name" value="TM_PBP2"/>
    <property type="match status" value="1"/>
</dbReference>